<dbReference type="SUPFAM" id="SSF53098">
    <property type="entry name" value="Ribonuclease H-like"/>
    <property type="match status" value="1"/>
</dbReference>
<dbReference type="InParanoid" id="L0PDI0"/>
<accession>L0PDI0</accession>
<dbReference type="InterPro" id="IPR013520">
    <property type="entry name" value="Ribonucl_H"/>
</dbReference>
<dbReference type="FunCoup" id="L0PDI0">
    <property type="interactions" value="402"/>
</dbReference>
<dbReference type="STRING" id="1209962.L0PDI0"/>
<name>L0PDI0_PNEJI</name>
<gene>
    <name evidence="5" type="ORF">PNEJI1_003847</name>
</gene>
<evidence type="ECO:0000256" key="2">
    <source>
        <dbReference type="ARBA" id="ARBA00022801"/>
    </source>
</evidence>
<feature type="domain" description="Exonuclease" evidence="4">
    <location>
        <begin position="1"/>
        <end position="84"/>
    </location>
</feature>
<evidence type="ECO:0000259" key="4">
    <source>
        <dbReference type="Pfam" id="PF00929"/>
    </source>
</evidence>
<organism evidence="6">
    <name type="scientific">Pneumocystis jirovecii</name>
    <name type="common">Human pneumocystis pneumonia agent</name>
    <dbReference type="NCBI Taxonomy" id="42068"/>
    <lineage>
        <taxon>Eukaryota</taxon>
        <taxon>Fungi</taxon>
        <taxon>Dikarya</taxon>
        <taxon>Ascomycota</taxon>
        <taxon>Taphrinomycotina</taxon>
        <taxon>Pneumocystomycetes</taxon>
        <taxon>Pneumocystaceae</taxon>
        <taxon>Pneumocystis</taxon>
    </lineage>
</organism>
<sequence>MSGLNPEKHELLEIAVLITDGNLNILEEKGFERVIHHPEYILNSMDAWCKKNHEKSGLIQSVLSSPHTLASTELELLEYLQKVIDVSTIKELARRWNYYVFQNAPKKKANHRAMDDIRESIEELRYYKKTWLI</sequence>
<dbReference type="InterPro" id="IPR022894">
    <property type="entry name" value="Oligoribonuclease"/>
</dbReference>
<comment type="caution">
    <text evidence="5">The sequence shown here is derived from an EMBL/GenBank/DDBJ whole genome shotgun (WGS) entry which is preliminary data.</text>
</comment>
<evidence type="ECO:0000256" key="3">
    <source>
        <dbReference type="ARBA" id="ARBA00022839"/>
    </source>
</evidence>
<dbReference type="GO" id="GO:0003676">
    <property type="term" value="F:nucleic acid binding"/>
    <property type="evidence" value="ECO:0007669"/>
    <property type="project" value="InterPro"/>
</dbReference>
<dbReference type="InterPro" id="IPR012337">
    <property type="entry name" value="RNaseH-like_sf"/>
</dbReference>
<dbReference type="AlphaFoldDB" id="L0PDI0"/>
<proteinExistence type="predicted"/>
<dbReference type="Proteomes" id="UP000010422">
    <property type="component" value="Unassembled WGS sequence"/>
</dbReference>
<dbReference type="Pfam" id="PF00929">
    <property type="entry name" value="RNase_T"/>
    <property type="match status" value="1"/>
</dbReference>
<dbReference type="VEuPathDB" id="FungiDB:PNEJI1_003847"/>
<dbReference type="CDD" id="cd06135">
    <property type="entry name" value="Orn"/>
    <property type="match status" value="1"/>
</dbReference>
<keyword evidence="2" id="KW-0378">Hydrolase</keyword>
<protein>
    <recommendedName>
        <fullName evidence="4">Exonuclease domain-containing protein</fullName>
    </recommendedName>
</protein>
<dbReference type="EMBL" id="CAKM01000244">
    <property type="protein sequence ID" value="CCJ30287.1"/>
    <property type="molecule type" value="Genomic_DNA"/>
</dbReference>
<dbReference type="InterPro" id="IPR036397">
    <property type="entry name" value="RNaseH_sf"/>
</dbReference>
<evidence type="ECO:0000313" key="6">
    <source>
        <dbReference type="Proteomes" id="UP000010422"/>
    </source>
</evidence>
<dbReference type="Gene3D" id="3.30.420.10">
    <property type="entry name" value="Ribonuclease H-like superfamily/Ribonuclease H"/>
    <property type="match status" value="2"/>
</dbReference>
<dbReference type="GO" id="GO:0000175">
    <property type="term" value="F:3'-5'-RNA exonuclease activity"/>
    <property type="evidence" value="ECO:0007669"/>
    <property type="project" value="InterPro"/>
</dbReference>
<keyword evidence="3" id="KW-0269">Exonuclease</keyword>
<evidence type="ECO:0000256" key="1">
    <source>
        <dbReference type="ARBA" id="ARBA00022722"/>
    </source>
</evidence>
<evidence type="ECO:0000313" key="5">
    <source>
        <dbReference type="EMBL" id="CCJ30287.1"/>
    </source>
</evidence>
<keyword evidence="1" id="KW-0540">Nuclease</keyword>
<reference evidence="5 6" key="1">
    <citation type="journal article" date="2012" name="MBio">
        <title>De novo assembly of the Pneumocystis jirovecii genome from a single bronchoalveolar lavage fluid specimen from a patient.</title>
        <authorList>
            <person name="Cisse O.H."/>
            <person name="Pagni M."/>
            <person name="Hauser P.M."/>
        </authorList>
    </citation>
    <scope>NUCLEOTIDE SEQUENCE [LARGE SCALE GENOMIC DNA]</scope>
    <source>
        <strain evidence="5 6">SE8</strain>
    </source>
</reference>